<comment type="caution">
    <text evidence="1">The sequence shown here is derived from an EMBL/GenBank/DDBJ whole genome shotgun (WGS) entry which is preliminary data.</text>
</comment>
<dbReference type="EMBL" id="CAJPUY010000010">
    <property type="protein sequence ID" value="CAG2144593.1"/>
    <property type="molecule type" value="Genomic_DNA"/>
</dbReference>
<protein>
    <submittedName>
        <fullName evidence="1">Uncharacterized protein</fullName>
    </submittedName>
</protein>
<gene>
    <name evidence="1" type="ORF">LMG31506_03041</name>
</gene>
<organism evidence="1 2">
    <name type="scientific">Cupriavidus yeoncheonensis</name>
    <dbReference type="NCBI Taxonomy" id="1462994"/>
    <lineage>
        <taxon>Bacteria</taxon>
        <taxon>Pseudomonadati</taxon>
        <taxon>Pseudomonadota</taxon>
        <taxon>Betaproteobacteria</taxon>
        <taxon>Burkholderiales</taxon>
        <taxon>Burkholderiaceae</taxon>
        <taxon>Cupriavidus</taxon>
    </lineage>
</organism>
<sequence length="63" mass="7060">MQNQSTAEQFGIDSRVVIVPHEVEGIVDGIFTDRRGTQYLVEYKDKSGAIQSRYYGADQLHAA</sequence>
<keyword evidence="2" id="KW-1185">Reference proteome</keyword>
<accession>A0A916IXN3</accession>
<dbReference type="AlphaFoldDB" id="A0A916IXN3"/>
<reference evidence="1" key="1">
    <citation type="submission" date="2021-03" db="EMBL/GenBank/DDBJ databases">
        <authorList>
            <person name="Peeters C."/>
        </authorList>
    </citation>
    <scope>NUCLEOTIDE SEQUENCE</scope>
    <source>
        <strain evidence="1">LMG 31506</strain>
    </source>
</reference>
<dbReference type="RefSeq" id="WP_211947993.1">
    <property type="nucleotide sequence ID" value="NZ_CAJPUY010000010.1"/>
</dbReference>
<dbReference type="Proteomes" id="UP000672934">
    <property type="component" value="Unassembled WGS sequence"/>
</dbReference>
<evidence type="ECO:0000313" key="2">
    <source>
        <dbReference type="Proteomes" id="UP000672934"/>
    </source>
</evidence>
<evidence type="ECO:0000313" key="1">
    <source>
        <dbReference type="EMBL" id="CAG2144593.1"/>
    </source>
</evidence>
<proteinExistence type="predicted"/>
<name>A0A916IXN3_9BURK</name>